<dbReference type="EMBL" id="WAIE01000002">
    <property type="protein sequence ID" value="KAB1442272.1"/>
    <property type="molecule type" value="Genomic_DNA"/>
</dbReference>
<evidence type="ECO:0000313" key="2">
    <source>
        <dbReference type="Proteomes" id="UP000438699"/>
    </source>
</evidence>
<accession>A0A6N6N3I3</accession>
<dbReference type="OrthoDB" id="5457682at2"/>
<evidence type="ECO:0000313" key="1">
    <source>
        <dbReference type="EMBL" id="KAB1442272.1"/>
    </source>
</evidence>
<dbReference type="AlphaFoldDB" id="A0A6N6N3I3"/>
<gene>
    <name evidence="1" type="ORF">F8A88_07400</name>
</gene>
<evidence type="ECO:0008006" key="3">
    <source>
        <dbReference type="Google" id="ProtNLM"/>
    </source>
</evidence>
<reference evidence="1 2" key="1">
    <citation type="journal article" date="2017" name="Int. J. Syst. Evol. Microbiol.">
        <title>Desulfovibrio senegalensis sp. nov., a mesophilic sulfate reducer isolated from marine sediment.</title>
        <authorList>
            <person name="Thioye A."/>
            <person name="Gam Z.B.A."/>
            <person name="Mbengue M."/>
            <person name="Cayol J.L."/>
            <person name="Joseph-Bartoli M."/>
            <person name="Toure-Kane C."/>
            <person name="Labat M."/>
        </authorList>
    </citation>
    <scope>NUCLEOTIDE SEQUENCE [LARGE SCALE GENOMIC DNA]</scope>
    <source>
        <strain evidence="1 2">DSM 101509</strain>
    </source>
</reference>
<comment type="caution">
    <text evidence="1">The sequence shown here is derived from an EMBL/GenBank/DDBJ whole genome shotgun (WGS) entry which is preliminary data.</text>
</comment>
<sequence>MNHCTIDTIEQSILRMTATVRESLAREVARSFGEDPGREALGWWVLACGKKLDPDDFRSRDAVRDELRRKVADSGVILAEHVWVWDEAGVAQLVVATLPNRERAERVAEKLRTKGLTIRVRPEKI</sequence>
<name>A0A6N6N3I3_9BACT</name>
<dbReference type="RefSeq" id="WP_151150493.1">
    <property type="nucleotide sequence ID" value="NZ_WAIE01000002.1"/>
</dbReference>
<keyword evidence="2" id="KW-1185">Reference proteome</keyword>
<proteinExistence type="predicted"/>
<organism evidence="1 2">
    <name type="scientific">Pseudodesulfovibrio senegalensis</name>
    <dbReference type="NCBI Taxonomy" id="1721087"/>
    <lineage>
        <taxon>Bacteria</taxon>
        <taxon>Pseudomonadati</taxon>
        <taxon>Thermodesulfobacteriota</taxon>
        <taxon>Desulfovibrionia</taxon>
        <taxon>Desulfovibrionales</taxon>
        <taxon>Desulfovibrionaceae</taxon>
    </lineage>
</organism>
<dbReference type="Proteomes" id="UP000438699">
    <property type="component" value="Unassembled WGS sequence"/>
</dbReference>
<protein>
    <recommendedName>
        <fullName evidence="3">SPOR domain-containing protein</fullName>
    </recommendedName>
</protein>